<dbReference type="GO" id="GO:0006612">
    <property type="term" value="P:protein targeting to membrane"/>
    <property type="evidence" value="ECO:0007669"/>
    <property type="project" value="TreeGrafter"/>
</dbReference>
<evidence type="ECO:0000259" key="9">
    <source>
        <dbReference type="Pfam" id="PF01529"/>
    </source>
</evidence>
<comment type="catalytic activity">
    <reaction evidence="7">
        <text>L-cysteinyl-[protein] + hexadecanoyl-CoA = S-hexadecanoyl-L-cysteinyl-[protein] + CoA</text>
        <dbReference type="Rhea" id="RHEA:36683"/>
        <dbReference type="Rhea" id="RHEA-COMP:10131"/>
        <dbReference type="Rhea" id="RHEA-COMP:11032"/>
        <dbReference type="ChEBI" id="CHEBI:29950"/>
        <dbReference type="ChEBI" id="CHEBI:57287"/>
        <dbReference type="ChEBI" id="CHEBI:57379"/>
        <dbReference type="ChEBI" id="CHEBI:74151"/>
        <dbReference type="EC" id="2.3.1.225"/>
    </reaction>
</comment>
<feature type="domain" description="Palmitoyltransferase DHHC" evidence="9">
    <location>
        <begin position="316"/>
        <end position="382"/>
    </location>
</feature>
<keyword evidence="4" id="KW-1133">Transmembrane helix</keyword>
<comment type="subcellular location">
    <subcellularLocation>
        <location evidence="1">Membrane</location>
        <topology evidence="1">Multi-pass membrane protein</topology>
    </subcellularLocation>
</comment>
<protein>
    <recommendedName>
        <fullName evidence="7">Palmitoyltransferase</fullName>
        <ecNumber evidence="7">2.3.1.225</ecNumber>
    </recommendedName>
</protein>
<evidence type="ECO:0000256" key="5">
    <source>
        <dbReference type="ARBA" id="ARBA00023136"/>
    </source>
</evidence>
<dbReference type="GO" id="GO:0019706">
    <property type="term" value="F:protein-cysteine S-palmitoyltransferase activity"/>
    <property type="evidence" value="ECO:0007669"/>
    <property type="project" value="UniProtKB-EC"/>
</dbReference>
<sequence>MQISKQFSCTVQVSGSVKKPTAILVFAERARRCLGWMKTFVPVAAITVAEDKWHRIPNKNKWENVEAEIRADFEKLAAMDGEGRRVKVKVKVGKRTHFKRVFGSSNIFDVVDASDFKMEEDQSVLAVMKDLLECFIMRRGQHRDVSDTKQGGDGGGAALATIVEEPSREERSSDGHVLVADTEEDVTQDVTLLDTAEGVKNGPRPMSETSEDQDEEASLSSAVMVRASPAAARHARAIRHALWTANLIVSHAAPLVYAYDTVLPLLEGTVPVLASRFTQAEEVTTLVQAACLAPLAATLATFHLAQLTRQECKPGETWCEECRQEVAAGCEHCDLCRECVQDRQYHSVLLNKCVGASNAARYRTLMGRLTALSVGMAALFTLEALMGQPCRLVPLCLLLCCAVVFIYCGDTTE</sequence>
<keyword evidence="2 7" id="KW-0808">Transferase</keyword>
<keyword evidence="5" id="KW-0472">Membrane</keyword>
<dbReference type="EMBL" id="GDRN01097970">
    <property type="protein sequence ID" value="JAI59049.1"/>
    <property type="molecule type" value="Transcribed_RNA"/>
</dbReference>
<evidence type="ECO:0000256" key="6">
    <source>
        <dbReference type="ARBA" id="ARBA00023315"/>
    </source>
</evidence>
<evidence type="ECO:0000256" key="2">
    <source>
        <dbReference type="ARBA" id="ARBA00022679"/>
    </source>
</evidence>
<evidence type="ECO:0000256" key="4">
    <source>
        <dbReference type="ARBA" id="ARBA00022989"/>
    </source>
</evidence>
<name>A0A0P4WDG2_SCYOL</name>
<comment type="domain">
    <text evidence="7">The DHHC domain is required for palmitoyltransferase activity.</text>
</comment>
<accession>A0A0P4WDG2</accession>
<dbReference type="GO" id="GO:0005794">
    <property type="term" value="C:Golgi apparatus"/>
    <property type="evidence" value="ECO:0007669"/>
    <property type="project" value="TreeGrafter"/>
</dbReference>
<evidence type="ECO:0000256" key="8">
    <source>
        <dbReference type="SAM" id="MobiDB-lite"/>
    </source>
</evidence>
<dbReference type="InterPro" id="IPR039859">
    <property type="entry name" value="PFA4/ZDH16/20/ERF2-like"/>
</dbReference>
<keyword evidence="3" id="KW-0812">Transmembrane</keyword>
<evidence type="ECO:0000256" key="1">
    <source>
        <dbReference type="ARBA" id="ARBA00004141"/>
    </source>
</evidence>
<organism evidence="10">
    <name type="scientific">Scylla olivacea</name>
    <name type="common">Orange mud crab</name>
    <name type="synonym">Cancer olivacea</name>
    <dbReference type="NCBI Taxonomy" id="85551"/>
    <lineage>
        <taxon>Eukaryota</taxon>
        <taxon>Metazoa</taxon>
        <taxon>Ecdysozoa</taxon>
        <taxon>Arthropoda</taxon>
        <taxon>Crustacea</taxon>
        <taxon>Multicrustacea</taxon>
        <taxon>Malacostraca</taxon>
        <taxon>Eumalacostraca</taxon>
        <taxon>Eucarida</taxon>
        <taxon>Decapoda</taxon>
        <taxon>Pleocyemata</taxon>
        <taxon>Brachyura</taxon>
        <taxon>Eubrachyura</taxon>
        <taxon>Portunoidea</taxon>
        <taxon>Portunidae</taxon>
        <taxon>Portuninae</taxon>
        <taxon>Scylla</taxon>
    </lineage>
</organism>
<proteinExistence type="inferred from homology"/>
<dbReference type="GO" id="GO:0016020">
    <property type="term" value="C:membrane"/>
    <property type="evidence" value="ECO:0007669"/>
    <property type="project" value="UniProtKB-SubCell"/>
</dbReference>
<evidence type="ECO:0000256" key="3">
    <source>
        <dbReference type="ARBA" id="ARBA00022692"/>
    </source>
</evidence>
<dbReference type="InterPro" id="IPR001594">
    <property type="entry name" value="Palmitoyltrfase_DHHC"/>
</dbReference>
<feature type="region of interest" description="Disordered" evidence="8">
    <location>
        <begin position="195"/>
        <end position="221"/>
    </location>
</feature>
<dbReference type="EC" id="2.3.1.225" evidence="7"/>
<reference evidence="10" key="1">
    <citation type="submission" date="2015-09" db="EMBL/GenBank/DDBJ databases">
        <title>Scylla olivacea transcriptome.</title>
        <authorList>
            <person name="Ikhwanuddin M."/>
        </authorList>
    </citation>
    <scope>NUCLEOTIDE SEQUENCE</scope>
</reference>
<comment type="similarity">
    <text evidence="7">Belongs to the DHHC palmitoyltransferase family.</text>
</comment>
<keyword evidence="6 7" id="KW-0012">Acyltransferase</keyword>
<dbReference type="GO" id="GO:0005783">
    <property type="term" value="C:endoplasmic reticulum"/>
    <property type="evidence" value="ECO:0007669"/>
    <property type="project" value="TreeGrafter"/>
</dbReference>
<evidence type="ECO:0000256" key="7">
    <source>
        <dbReference type="RuleBase" id="RU079119"/>
    </source>
</evidence>
<evidence type="ECO:0000313" key="10">
    <source>
        <dbReference type="EMBL" id="JAI59049.1"/>
    </source>
</evidence>
<dbReference type="PANTHER" id="PTHR22883">
    <property type="entry name" value="ZINC FINGER DHHC DOMAIN CONTAINING PROTEIN"/>
    <property type="match status" value="1"/>
</dbReference>
<dbReference type="PROSITE" id="PS50216">
    <property type="entry name" value="DHHC"/>
    <property type="match status" value="1"/>
</dbReference>
<dbReference type="Pfam" id="PF01529">
    <property type="entry name" value="DHHC"/>
    <property type="match status" value="1"/>
</dbReference>
<dbReference type="AlphaFoldDB" id="A0A0P4WDG2"/>